<dbReference type="InterPro" id="IPR000719">
    <property type="entry name" value="Prot_kinase_dom"/>
</dbReference>
<keyword evidence="3" id="KW-0808">Transferase</keyword>
<evidence type="ECO:0000313" key="8">
    <source>
        <dbReference type="EMBL" id="KIO26907.1"/>
    </source>
</evidence>
<name>A0A0C3LZU6_9AGAM</name>
<proteinExistence type="inferred from homology"/>
<dbReference type="Pfam" id="PF07714">
    <property type="entry name" value="PK_Tyr_Ser-Thr"/>
    <property type="match status" value="1"/>
</dbReference>
<accession>A0A0C3LZU6</accession>
<evidence type="ECO:0000256" key="6">
    <source>
        <dbReference type="ARBA" id="ARBA00022840"/>
    </source>
</evidence>
<evidence type="ECO:0000256" key="1">
    <source>
        <dbReference type="ARBA" id="ARBA00005843"/>
    </source>
</evidence>
<gene>
    <name evidence="8" type="ORF">M407DRAFT_47100</name>
</gene>
<keyword evidence="9" id="KW-1185">Reference proteome</keyword>
<dbReference type="SUPFAM" id="SSF56112">
    <property type="entry name" value="Protein kinase-like (PK-like)"/>
    <property type="match status" value="1"/>
</dbReference>
<dbReference type="PROSITE" id="PS50011">
    <property type="entry name" value="PROTEIN_KINASE_DOM"/>
    <property type="match status" value="1"/>
</dbReference>
<keyword evidence="2" id="KW-0723">Serine/threonine-protein kinase</keyword>
<sequence>RFFRQVVIWRTLKHPNVLKFYGWCKLDGKIYLVTPWLQAGNIKHFCRSQKLSNIQTLNMIRDVALGLRYIHSKDVVHATLSTKNILVQPDGTAVIGDFSRAKI</sequence>
<reference evidence="9" key="2">
    <citation type="submission" date="2015-01" db="EMBL/GenBank/DDBJ databases">
        <title>Evolutionary Origins and Diversification of the Mycorrhizal Mutualists.</title>
        <authorList>
            <consortium name="DOE Joint Genome Institute"/>
            <consortium name="Mycorrhizal Genomics Consortium"/>
            <person name="Kohler A."/>
            <person name="Kuo A."/>
            <person name="Nagy L.G."/>
            <person name="Floudas D."/>
            <person name="Copeland A."/>
            <person name="Barry K.W."/>
            <person name="Cichocki N."/>
            <person name="Veneault-Fourrey C."/>
            <person name="LaButti K."/>
            <person name="Lindquist E.A."/>
            <person name="Lipzen A."/>
            <person name="Lundell T."/>
            <person name="Morin E."/>
            <person name="Murat C."/>
            <person name="Riley R."/>
            <person name="Ohm R."/>
            <person name="Sun H."/>
            <person name="Tunlid A."/>
            <person name="Henrissat B."/>
            <person name="Grigoriev I.V."/>
            <person name="Hibbett D.S."/>
            <person name="Martin F."/>
        </authorList>
    </citation>
    <scope>NUCLEOTIDE SEQUENCE [LARGE SCALE GENOMIC DNA]</scope>
    <source>
        <strain evidence="9">MUT 4182</strain>
    </source>
</reference>
<dbReference type="EMBL" id="KN823017">
    <property type="protein sequence ID" value="KIO26907.1"/>
    <property type="molecule type" value="Genomic_DNA"/>
</dbReference>
<feature type="domain" description="Protein kinase" evidence="7">
    <location>
        <begin position="1"/>
        <end position="103"/>
    </location>
</feature>
<dbReference type="InterPro" id="IPR001245">
    <property type="entry name" value="Ser-Thr/Tyr_kinase_cat_dom"/>
</dbReference>
<evidence type="ECO:0000313" key="9">
    <source>
        <dbReference type="Proteomes" id="UP000054248"/>
    </source>
</evidence>
<reference evidence="8 9" key="1">
    <citation type="submission" date="2014-04" db="EMBL/GenBank/DDBJ databases">
        <authorList>
            <consortium name="DOE Joint Genome Institute"/>
            <person name="Kuo A."/>
            <person name="Girlanda M."/>
            <person name="Perotto S."/>
            <person name="Kohler A."/>
            <person name="Nagy L.G."/>
            <person name="Floudas D."/>
            <person name="Copeland A."/>
            <person name="Barry K.W."/>
            <person name="Cichocki N."/>
            <person name="Veneault-Fourrey C."/>
            <person name="LaButti K."/>
            <person name="Lindquist E.A."/>
            <person name="Lipzen A."/>
            <person name="Lundell T."/>
            <person name="Morin E."/>
            <person name="Murat C."/>
            <person name="Sun H."/>
            <person name="Tunlid A."/>
            <person name="Henrissat B."/>
            <person name="Grigoriev I.V."/>
            <person name="Hibbett D.S."/>
            <person name="Martin F."/>
            <person name="Nordberg H.P."/>
            <person name="Cantor M.N."/>
            <person name="Hua S.X."/>
        </authorList>
    </citation>
    <scope>NUCLEOTIDE SEQUENCE [LARGE SCALE GENOMIC DNA]</scope>
    <source>
        <strain evidence="8 9">MUT 4182</strain>
    </source>
</reference>
<protein>
    <recommendedName>
        <fullName evidence="7">Protein kinase domain-containing protein</fullName>
    </recommendedName>
</protein>
<keyword evidence="6" id="KW-0067">ATP-binding</keyword>
<dbReference type="Gene3D" id="1.10.510.10">
    <property type="entry name" value="Transferase(Phosphotransferase) domain 1"/>
    <property type="match status" value="1"/>
</dbReference>
<keyword evidence="5" id="KW-0418">Kinase</keyword>
<feature type="non-terminal residue" evidence="8">
    <location>
        <position position="103"/>
    </location>
</feature>
<dbReference type="InterPro" id="IPR011009">
    <property type="entry name" value="Kinase-like_dom_sf"/>
</dbReference>
<dbReference type="AlphaFoldDB" id="A0A0C3LZU6"/>
<evidence type="ECO:0000256" key="4">
    <source>
        <dbReference type="ARBA" id="ARBA00022741"/>
    </source>
</evidence>
<dbReference type="GO" id="GO:0004674">
    <property type="term" value="F:protein serine/threonine kinase activity"/>
    <property type="evidence" value="ECO:0007669"/>
    <property type="project" value="UniProtKB-KW"/>
</dbReference>
<keyword evidence="4" id="KW-0547">Nucleotide-binding</keyword>
<comment type="similarity">
    <text evidence="1">Belongs to the protein kinase superfamily. TKL Ser/Thr protein kinase family.</text>
</comment>
<dbReference type="PANTHER" id="PTHR46485">
    <property type="entry name" value="LIM DOMAIN KINASE 1"/>
    <property type="match status" value="1"/>
</dbReference>
<dbReference type="Proteomes" id="UP000054248">
    <property type="component" value="Unassembled WGS sequence"/>
</dbReference>
<organism evidence="8 9">
    <name type="scientific">Tulasnella calospora MUT 4182</name>
    <dbReference type="NCBI Taxonomy" id="1051891"/>
    <lineage>
        <taxon>Eukaryota</taxon>
        <taxon>Fungi</taxon>
        <taxon>Dikarya</taxon>
        <taxon>Basidiomycota</taxon>
        <taxon>Agaricomycotina</taxon>
        <taxon>Agaricomycetes</taxon>
        <taxon>Cantharellales</taxon>
        <taxon>Tulasnellaceae</taxon>
        <taxon>Tulasnella</taxon>
    </lineage>
</organism>
<evidence type="ECO:0000259" key="7">
    <source>
        <dbReference type="PROSITE" id="PS50011"/>
    </source>
</evidence>
<dbReference type="GO" id="GO:0005524">
    <property type="term" value="F:ATP binding"/>
    <property type="evidence" value="ECO:0007669"/>
    <property type="project" value="UniProtKB-KW"/>
</dbReference>
<dbReference type="STRING" id="1051891.A0A0C3LZU6"/>
<evidence type="ECO:0000256" key="5">
    <source>
        <dbReference type="ARBA" id="ARBA00022777"/>
    </source>
</evidence>
<dbReference type="PANTHER" id="PTHR46485:SF5">
    <property type="entry name" value="CENTER DIVIDER, ISOFORM A"/>
    <property type="match status" value="1"/>
</dbReference>
<dbReference type="OrthoDB" id="3199122at2759"/>
<evidence type="ECO:0000256" key="2">
    <source>
        <dbReference type="ARBA" id="ARBA00022527"/>
    </source>
</evidence>
<dbReference type="InterPro" id="IPR050940">
    <property type="entry name" value="Actin_reg-Ser/Thr_kinase"/>
</dbReference>
<feature type="non-terminal residue" evidence="8">
    <location>
        <position position="1"/>
    </location>
</feature>
<dbReference type="HOGENOM" id="CLU_000288_7_22_1"/>
<evidence type="ECO:0000256" key="3">
    <source>
        <dbReference type="ARBA" id="ARBA00022679"/>
    </source>
</evidence>